<reference evidence="1" key="1">
    <citation type="submission" date="2020-04" db="EMBL/GenBank/DDBJ databases">
        <authorList>
            <person name="Chiriac C."/>
            <person name="Salcher M."/>
            <person name="Ghai R."/>
            <person name="Kavagutti S V."/>
        </authorList>
    </citation>
    <scope>NUCLEOTIDE SEQUENCE</scope>
</reference>
<proteinExistence type="predicted"/>
<gene>
    <name evidence="1" type="ORF">UFOVP112_357</name>
</gene>
<protein>
    <submittedName>
        <fullName evidence="1">Uncharacterized protein</fullName>
    </submittedName>
</protein>
<evidence type="ECO:0000313" key="1">
    <source>
        <dbReference type="EMBL" id="CAB4129259.1"/>
    </source>
</evidence>
<name>A0A6J5LC25_9CAUD</name>
<dbReference type="EMBL" id="LR796233">
    <property type="protein sequence ID" value="CAB4129259.1"/>
    <property type="molecule type" value="Genomic_DNA"/>
</dbReference>
<organism evidence="1">
    <name type="scientific">uncultured Caudovirales phage</name>
    <dbReference type="NCBI Taxonomy" id="2100421"/>
    <lineage>
        <taxon>Viruses</taxon>
        <taxon>Duplodnaviria</taxon>
        <taxon>Heunggongvirae</taxon>
        <taxon>Uroviricota</taxon>
        <taxon>Caudoviricetes</taxon>
        <taxon>Peduoviridae</taxon>
        <taxon>Maltschvirus</taxon>
        <taxon>Maltschvirus maltsch</taxon>
    </lineage>
</organism>
<sequence>MRAFILGTVFGLILATVGFSGIAKMLDKGVETVKTQSQELAK</sequence>
<accession>A0A6J5LC25</accession>